<dbReference type="EMBL" id="UPXX01000029">
    <property type="protein sequence ID" value="VBB45535.1"/>
    <property type="molecule type" value="Genomic_DNA"/>
</dbReference>
<reference evidence="1" key="1">
    <citation type="submission" date="2018-07" db="EMBL/GenBank/DDBJ databases">
        <authorList>
            <consortium name="Genoscope - CEA"/>
            <person name="William W."/>
        </authorList>
    </citation>
    <scope>NUCLEOTIDE SEQUENCE</scope>
    <source>
        <strain evidence="1">IK1</strain>
    </source>
</reference>
<evidence type="ECO:0000313" key="1">
    <source>
        <dbReference type="EMBL" id="VBB45535.1"/>
    </source>
</evidence>
<protein>
    <submittedName>
        <fullName evidence="1">Uncharacterized protein</fullName>
    </submittedName>
</protein>
<proteinExistence type="predicted"/>
<dbReference type="AlphaFoldDB" id="A0A653AC11"/>
<organism evidence="1">
    <name type="scientific">Uncultured Desulfatiglans sp</name>
    <dbReference type="NCBI Taxonomy" id="1748965"/>
    <lineage>
        <taxon>Bacteria</taxon>
        <taxon>Pseudomonadati</taxon>
        <taxon>Thermodesulfobacteriota</taxon>
        <taxon>Desulfobacteria</taxon>
        <taxon>Desulfatiglandales</taxon>
        <taxon>Desulfatiglandaceae</taxon>
        <taxon>Desulfatiglans</taxon>
        <taxon>environmental samples</taxon>
    </lineage>
</organism>
<accession>A0A653AC11</accession>
<gene>
    <name evidence="1" type="ORF">TRIP_B350486</name>
</gene>
<sequence>MGELIQLPLKAPARRNVLVAKPWEFRKAHWESSHFVQVLREAADRWEDELGVPDLAEGRSVGELPPHFTLKGGVGYTIRGMCGLRGEEEKMREAYYLVGLLDCLINQVNPILRTDILRDLYRKVFELKDLLQFHWYGPLDQVLLPIDRALHDASVYRAVLNRAATMKELYQRIREGTDTMFDILGRRYVFYCPRVGPMHHE</sequence>
<name>A0A653AC11_UNCDX</name>